<dbReference type="RefSeq" id="WP_200673102.1">
    <property type="nucleotide sequence ID" value="NZ_JAACYA010000001.1"/>
</dbReference>
<keyword evidence="7" id="KW-1185">Reference proteome</keyword>
<dbReference type="EC" id="2.7.7.65" evidence="1"/>
<evidence type="ECO:0000256" key="2">
    <source>
        <dbReference type="ARBA" id="ARBA00015125"/>
    </source>
</evidence>
<feature type="domain" description="GGDEF" evidence="5">
    <location>
        <begin position="295"/>
        <end position="425"/>
    </location>
</feature>
<dbReference type="Proteomes" id="UP000772812">
    <property type="component" value="Unassembled WGS sequence"/>
</dbReference>
<dbReference type="Pfam" id="PF00990">
    <property type="entry name" value="GGDEF"/>
    <property type="match status" value="1"/>
</dbReference>
<dbReference type="SUPFAM" id="SSF55073">
    <property type="entry name" value="Nucleotide cyclase"/>
    <property type="match status" value="1"/>
</dbReference>
<dbReference type="Gene3D" id="1.20.120.30">
    <property type="entry name" value="Aspartate receptor, ligand-binding domain"/>
    <property type="match status" value="1"/>
</dbReference>
<dbReference type="InterPro" id="IPR029787">
    <property type="entry name" value="Nucleotide_cyclase"/>
</dbReference>
<dbReference type="InterPro" id="IPR025991">
    <property type="entry name" value="Chemoreceptor_zinc-bind_dom"/>
</dbReference>
<protein>
    <recommendedName>
        <fullName evidence="2">Diguanylate cyclase DosC</fullName>
        <ecNumber evidence="1">2.7.7.65</ecNumber>
    </recommendedName>
    <alternativeName>
        <fullName evidence="3">Direct oxygen-sensing cyclase</fullName>
    </alternativeName>
</protein>
<dbReference type="PROSITE" id="PS50887">
    <property type="entry name" value="GGDEF"/>
    <property type="match status" value="1"/>
</dbReference>
<sequence>MTLFEQALQDVYDDFFKNMIQNPLHTDFFSGKDINSIKEKQIRGITYLHLLFMKKDEKKLKEKLLYLGKLHYRLGIEFALFLETVNRLEILIIKELLKKKIDDIEKQYFESSSFFEQIRHYTALGYLKEYVKEEKKLIREFIEANLQKRTFTVKKIIEKHLQWEEKILDFISDENGKLDVETDFNKCDVGRWFKGINRKNLNRATLQKLEKLHIEIHHIAESIISFKKDGKYDLLVNEYHYFIKANLLFLSSLITFVFTERIKELQKDSLTGALSRSVLEDIYSKIMELSILSGQPFGIAFVDIDNFKKVNDKFGHTVGDTVLRKVAQIMKKNIRKSDYLFRYGGEEFIILTPATGKEDFFKLLERIRKEIQSTKVKGVSVTVSVGGAVIRDKKYIPLEHLIEEADRLMYRAKKEGKNRVIVEEIKI</sequence>
<dbReference type="EMBL" id="JAACYA010000001">
    <property type="protein sequence ID" value="MBK3331693.1"/>
    <property type="molecule type" value="Genomic_DNA"/>
</dbReference>
<dbReference type="Pfam" id="PF13682">
    <property type="entry name" value="CZB"/>
    <property type="match status" value="1"/>
</dbReference>
<dbReference type="InterPro" id="IPR009050">
    <property type="entry name" value="Globin-like_sf"/>
</dbReference>
<dbReference type="SMART" id="SM00267">
    <property type="entry name" value="GGDEF"/>
    <property type="match status" value="1"/>
</dbReference>
<evidence type="ECO:0000313" key="6">
    <source>
        <dbReference type="EMBL" id="MBK3331693.1"/>
    </source>
</evidence>
<name>A0ABS1GFL6_9AQUI</name>
<dbReference type="InterPro" id="IPR043128">
    <property type="entry name" value="Rev_trsase/Diguanyl_cyclase"/>
</dbReference>
<comment type="caution">
    <text evidence="6">The sequence shown here is derived from an EMBL/GenBank/DDBJ whole genome shotgun (WGS) entry which is preliminary data.</text>
</comment>
<dbReference type="InterPro" id="IPR012292">
    <property type="entry name" value="Globin/Proto"/>
</dbReference>
<dbReference type="NCBIfam" id="TIGR00254">
    <property type="entry name" value="GGDEF"/>
    <property type="match status" value="1"/>
</dbReference>
<dbReference type="Gene3D" id="1.10.490.10">
    <property type="entry name" value="Globins"/>
    <property type="match status" value="1"/>
</dbReference>
<dbReference type="InterPro" id="IPR050469">
    <property type="entry name" value="Diguanylate_Cyclase"/>
</dbReference>
<dbReference type="Gene3D" id="3.30.70.270">
    <property type="match status" value="1"/>
</dbReference>
<evidence type="ECO:0000256" key="3">
    <source>
        <dbReference type="ARBA" id="ARBA00029839"/>
    </source>
</evidence>
<dbReference type="InterPro" id="IPR000160">
    <property type="entry name" value="GGDEF_dom"/>
</dbReference>
<evidence type="ECO:0000259" key="5">
    <source>
        <dbReference type="PROSITE" id="PS50887"/>
    </source>
</evidence>
<dbReference type="SUPFAM" id="SSF46458">
    <property type="entry name" value="Globin-like"/>
    <property type="match status" value="1"/>
</dbReference>
<organism evidence="6 7">
    <name type="scientific">Persephonella atlantica</name>
    <dbReference type="NCBI Taxonomy" id="2699429"/>
    <lineage>
        <taxon>Bacteria</taxon>
        <taxon>Pseudomonadati</taxon>
        <taxon>Aquificota</taxon>
        <taxon>Aquificia</taxon>
        <taxon>Aquificales</taxon>
        <taxon>Hydrogenothermaceae</taxon>
        <taxon>Persephonella</taxon>
    </lineage>
</organism>
<accession>A0ABS1GFL6</accession>
<dbReference type="PANTHER" id="PTHR45138">
    <property type="entry name" value="REGULATORY COMPONENTS OF SENSORY TRANSDUCTION SYSTEM"/>
    <property type="match status" value="1"/>
</dbReference>
<evidence type="ECO:0000256" key="4">
    <source>
        <dbReference type="ARBA" id="ARBA00034247"/>
    </source>
</evidence>
<evidence type="ECO:0000256" key="1">
    <source>
        <dbReference type="ARBA" id="ARBA00012528"/>
    </source>
</evidence>
<dbReference type="CDD" id="cd01949">
    <property type="entry name" value="GGDEF"/>
    <property type="match status" value="1"/>
</dbReference>
<dbReference type="PANTHER" id="PTHR45138:SF9">
    <property type="entry name" value="DIGUANYLATE CYCLASE DGCM-RELATED"/>
    <property type="match status" value="1"/>
</dbReference>
<comment type="catalytic activity">
    <reaction evidence="4">
        <text>2 GTP = 3',3'-c-di-GMP + 2 diphosphate</text>
        <dbReference type="Rhea" id="RHEA:24898"/>
        <dbReference type="ChEBI" id="CHEBI:33019"/>
        <dbReference type="ChEBI" id="CHEBI:37565"/>
        <dbReference type="ChEBI" id="CHEBI:58805"/>
        <dbReference type="EC" id="2.7.7.65"/>
    </reaction>
</comment>
<evidence type="ECO:0000313" key="7">
    <source>
        <dbReference type="Proteomes" id="UP000772812"/>
    </source>
</evidence>
<reference evidence="6 7" key="1">
    <citation type="journal article" date="2021" name="Syst. Appl. Microbiol.">
        <title>Persephonella atlantica sp. nov.: How to adapt to physico-chemical gradients in high temperature hydrothermal habitats.</title>
        <authorList>
            <person name="Francois D.X."/>
            <person name="Godfroy A."/>
            <person name="Mathien C."/>
            <person name="Aube J."/>
            <person name="Cathalot C."/>
            <person name="Lesongeur F."/>
            <person name="L'Haridon S."/>
            <person name="Philippon X."/>
            <person name="Roussel E.G."/>
        </authorList>
    </citation>
    <scope>NUCLEOTIDE SEQUENCE [LARGE SCALE GENOMIC DNA]</scope>
    <source>
        <strain evidence="6 7">MO1340</strain>
    </source>
</reference>
<proteinExistence type="predicted"/>
<gene>
    <name evidence="6" type="ORF">GWK41_01270</name>
</gene>